<gene>
    <name evidence="2" type="ORF">FSB78_11265</name>
</gene>
<dbReference type="SUPFAM" id="SSF50475">
    <property type="entry name" value="FMN-binding split barrel"/>
    <property type="match status" value="1"/>
</dbReference>
<comment type="caution">
    <text evidence="2">The sequence shown here is derived from an EMBL/GenBank/DDBJ whole genome shotgun (WGS) entry which is preliminary data.</text>
</comment>
<evidence type="ECO:0000313" key="2">
    <source>
        <dbReference type="EMBL" id="TXC71457.1"/>
    </source>
</evidence>
<name>A0A5C6UF91_9SPHN</name>
<dbReference type="InterPro" id="IPR048304">
    <property type="entry name" value="UbiD_Rift_dom"/>
</dbReference>
<accession>A0A5C6UF91</accession>
<keyword evidence="3" id="KW-1185">Reference proteome</keyword>
<dbReference type="AlphaFoldDB" id="A0A5C6UF91"/>
<dbReference type="PANTHER" id="PTHR30108">
    <property type="entry name" value="3-OCTAPRENYL-4-HYDROXYBENZOATE CARBOXY-LYASE-RELATED"/>
    <property type="match status" value="1"/>
</dbReference>
<dbReference type="GO" id="GO:0005737">
    <property type="term" value="C:cytoplasm"/>
    <property type="evidence" value="ECO:0007669"/>
    <property type="project" value="TreeGrafter"/>
</dbReference>
<proteinExistence type="predicted"/>
<dbReference type="EMBL" id="VOQR01000001">
    <property type="protein sequence ID" value="TXC71457.1"/>
    <property type="molecule type" value="Genomic_DNA"/>
</dbReference>
<sequence>MREALQAAKLFRVDQPVDPDLGVTRFLSDWQRRTGAEPCFLFTDVIGSRLPLVMNLPTRAALLGEMGLADARGAVTRLADRLAVPAPPVFAPSLATRDLGSLAELPLLWHQPGDAGRYLTAFVGALADESGGTNLGFYRGLVAGPREIVLFMDPRTDAHRIVTAGLADAPRVPITLFNGGPFAAYLAAAAKLPSALDSYDAAGRLGGGAVALAGGDYPSAPADAEIVIEGHVTREHRTEAPFGEFKGYYSDATSSPVVIVDRIRVRDDAQCLGLFCGKTSGLTLMALQNEVLLFDHLRTAGFAVDTVRYPLDAFGEYMAVIESEAPSAAMVAAALDFDGRAKLVVATRPGVDVLKEAIVFPAEVERRPYIRRGRQEGHRIGILCDRRTDHRWTEL</sequence>
<reference evidence="2 3" key="1">
    <citation type="journal article" date="2013" name="Antonie Van Leeuwenhoek">
        <title>Sphingomonas ginsenosidivorax sp. nov., with the ability to transform ginsenosides.</title>
        <authorList>
            <person name="Jin X.F."/>
            <person name="Kim J.K."/>
            <person name="Liu Q.M."/>
            <person name="Kang M.S."/>
            <person name="He D."/>
            <person name="Jin F.X."/>
            <person name="Kim S.C."/>
            <person name="Im W.T."/>
        </authorList>
    </citation>
    <scope>NUCLEOTIDE SEQUENCE [LARGE SCALE GENOMIC DNA]</scope>
    <source>
        <strain evidence="2 3">KHI67</strain>
    </source>
</reference>
<evidence type="ECO:0000259" key="1">
    <source>
        <dbReference type="Pfam" id="PF01977"/>
    </source>
</evidence>
<dbReference type="Pfam" id="PF01977">
    <property type="entry name" value="UbiD"/>
    <property type="match status" value="1"/>
</dbReference>
<dbReference type="Proteomes" id="UP000321250">
    <property type="component" value="Unassembled WGS sequence"/>
</dbReference>
<dbReference type="RefSeq" id="WP_147082735.1">
    <property type="nucleotide sequence ID" value="NZ_VOQR01000001.1"/>
</dbReference>
<organism evidence="2 3">
    <name type="scientific">Sphingomonas ginsenosidivorax</name>
    <dbReference type="NCBI Taxonomy" id="862135"/>
    <lineage>
        <taxon>Bacteria</taxon>
        <taxon>Pseudomonadati</taxon>
        <taxon>Pseudomonadota</taxon>
        <taxon>Alphaproteobacteria</taxon>
        <taxon>Sphingomonadales</taxon>
        <taxon>Sphingomonadaceae</taxon>
        <taxon>Sphingomonas</taxon>
    </lineage>
</organism>
<feature type="domain" description="3-octaprenyl-4-hydroxybenzoate carboxy-lyase-like Rift-related" evidence="1">
    <location>
        <begin position="98"/>
        <end position="278"/>
    </location>
</feature>
<evidence type="ECO:0000313" key="3">
    <source>
        <dbReference type="Proteomes" id="UP000321250"/>
    </source>
</evidence>
<protein>
    <submittedName>
        <fullName evidence="2">UbiD family decarboxylase</fullName>
    </submittedName>
</protein>
<dbReference type="GO" id="GO:0016831">
    <property type="term" value="F:carboxy-lyase activity"/>
    <property type="evidence" value="ECO:0007669"/>
    <property type="project" value="InterPro"/>
</dbReference>
<dbReference type="InterPro" id="IPR002830">
    <property type="entry name" value="UbiD"/>
</dbReference>
<dbReference type="PANTHER" id="PTHR30108:SF17">
    <property type="entry name" value="FERULIC ACID DECARBOXYLASE 1"/>
    <property type="match status" value="1"/>
</dbReference>
<dbReference type="OrthoDB" id="9809841at2"/>